<dbReference type="HAMAP" id="MF_00189">
    <property type="entry name" value="YciB"/>
    <property type="match status" value="1"/>
</dbReference>
<dbReference type="EMBL" id="SMAK01000003">
    <property type="protein sequence ID" value="TCT11769.1"/>
    <property type="molecule type" value="Genomic_DNA"/>
</dbReference>
<dbReference type="PANTHER" id="PTHR36917:SF1">
    <property type="entry name" value="INNER MEMBRANE-SPANNING PROTEIN YCIB"/>
    <property type="match status" value="1"/>
</dbReference>
<comment type="subcellular location">
    <subcellularLocation>
        <location evidence="5">Cell inner membrane</location>
        <topology evidence="5">Multi-pass membrane protein</topology>
    </subcellularLocation>
</comment>
<name>A0A4R3MHB6_9HYPH</name>
<evidence type="ECO:0000256" key="2">
    <source>
        <dbReference type="ARBA" id="ARBA00022692"/>
    </source>
</evidence>
<evidence type="ECO:0000256" key="1">
    <source>
        <dbReference type="ARBA" id="ARBA00022475"/>
    </source>
</evidence>
<dbReference type="Pfam" id="PF04279">
    <property type="entry name" value="IspA"/>
    <property type="match status" value="1"/>
</dbReference>
<keyword evidence="3 5" id="KW-1133">Transmembrane helix</keyword>
<protein>
    <recommendedName>
        <fullName evidence="5">Inner membrane-spanning protein YciB</fullName>
    </recommendedName>
</protein>
<evidence type="ECO:0000256" key="5">
    <source>
        <dbReference type="HAMAP-Rule" id="MF_00189"/>
    </source>
</evidence>
<comment type="similarity">
    <text evidence="5">Belongs to the YciB family.</text>
</comment>
<feature type="transmembrane region" description="Helical" evidence="5">
    <location>
        <begin position="67"/>
        <end position="84"/>
    </location>
</feature>
<dbReference type="GO" id="GO:0005886">
    <property type="term" value="C:plasma membrane"/>
    <property type="evidence" value="ECO:0007669"/>
    <property type="project" value="UniProtKB-SubCell"/>
</dbReference>
<evidence type="ECO:0000313" key="6">
    <source>
        <dbReference type="EMBL" id="TCT11769.1"/>
    </source>
</evidence>
<organism evidence="6 7">
    <name type="scientific">Tepidamorphus gemmatus</name>
    <dbReference type="NCBI Taxonomy" id="747076"/>
    <lineage>
        <taxon>Bacteria</taxon>
        <taxon>Pseudomonadati</taxon>
        <taxon>Pseudomonadota</taxon>
        <taxon>Alphaproteobacteria</taxon>
        <taxon>Hyphomicrobiales</taxon>
        <taxon>Tepidamorphaceae</taxon>
        <taxon>Tepidamorphus</taxon>
    </lineage>
</organism>
<dbReference type="NCBIfam" id="NF001323">
    <property type="entry name" value="PRK00259.1-1"/>
    <property type="match status" value="1"/>
</dbReference>
<dbReference type="AlphaFoldDB" id="A0A4R3MHB6"/>
<evidence type="ECO:0000313" key="7">
    <source>
        <dbReference type="Proteomes" id="UP000295678"/>
    </source>
</evidence>
<comment type="function">
    <text evidence="5">Plays a role in cell envelope biogenesis, maintenance of cell envelope integrity and membrane homeostasis.</text>
</comment>
<dbReference type="NCBIfam" id="TIGR00997">
    <property type="entry name" value="ispZ"/>
    <property type="match status" value="1"/>
</dbReference>
<keyword evidence="4 5" id="KW-0472">Membrane</keyword>
<feature type="transmembrane region" description="Helical" evidence="5">
    <location>
        <begin position="96"/>
        <end position="115"/>
    </location>
</feature>
<sequence length="202" mass="22684">MTRPDLVERHPGPPDWVRPALELGPLAVFFLGNWKAGIFWATGLFVAATLISLAISWALLRKVPVMPLFTAVFVTVFGGLTLWLQDETFIKMKPTITNIAFAAMLLIALYFRKALLKYAFGTVFRMTDEGWRICTLRWAGFFVFLAALNEVVWRNFSTDFWVSFKVFGIFPLTLAFATFQLTLVKRYGLDAENEAGAGAGKA</sequence>
<proteinExistence type="inferred from homology"/>
<dbReference type="InterPro" id="IPR006008">
    <property type="entry name" value="YciB"/>
</dbReference>
<reference evidence="6 7" key="1">
    <citation type="submission" date="2019-03" db="EMBL/GenBank/DDBJ databases">
        <title>Genomic Encyclopedia of Type Strains, Phase IV (KMG-IV): sequencing the most valuable type-strain genomes for metagenomic binning, comparative biology and taxonomic classification.</title>
        <authorList>
            <person name="Goeker M."/>
        </authorList>
    </citation>
    <scope>NUCLEOTIDE SEQUENCE [LARGE SCALE GENOMIC DNA]</scope>
    <source>
        <strain evidence="6 7">DSM 19345</strain>
    </source>
</reference>
<dbReference type="RefSeq" id="WP_132805686.1">
    <property type="nucleotide sequence ID" value="NZ_SMAK01000003.1"/>
</dbReference>
<dbReference type="Proteomes" id="UP000295678">
    <property type="component" value="Unassembled WGS sequence"/>
</dbReference>
<accession>A0A4R3MHB6</accession>
<dbReference type="PANTHER" id="PTHR36917">
    <property type="entry name" value="INTRACELLULAR SEPTATION PROTEIN A-RELATED"/>
    <property type="match status" value="1"/>
</dbReference>
<gene>
    <name evidence="5" type="primary">yciB</name>
    <name evidence="6" type="ORF">EDC22_10379</name>
</gene>
<keyword evidence="7" id="KW-1185">Reference proteome</keyword>
<feature type="transmembrane region" description="Helical" evidence="5">
    <location>
        <begin position="160"/>
        <end position="179"/>
    </location>
</feature>
<feature type="transmembrane region" description="Helical" evidence="5">
    <location>
        <begin position="38"/>
        <end position="60"/>
    </location>
</feature>
<keyword evidence="2 5" id="KW-0812">Transmembrane</keyword>
<evidence type="ECO:0000256" key="3">
    <source>
        <dbReference type="ARBA" id="ARBA00022989"/>
    </source>
</evidence>
<evidence type="ECO:0000256" key="4">
    <source>
        <dbReference type="ARBA" id="ARBA00023136"/>
    </source>
</evidence>
<comment type="caution">
    <text evidence="6">The sequence shown here is derived from an EMBL/GenBank/DDBJ whole genome shotgun (WGS) entry which is preliminary data.</text>
</comment>
<keyword evidence="1 5" id="KW-1003">Cell membrane</keyword>
<dbReference type="OrthoDB" id="9788219at2"/>
<comment type="caution">
    <text evidence="5">Lacks conserved residue(s) required for the propagation of feature annotation.</text>
</comment>
<keyword evidence="5" id="KW-0997">Cell inner membrane</keyword>